<dbReference type="Proteomes" id="UP000728032">
    <property type="component" value="Unassembled WGS sequence"/>
</dbReference>
<keyword evidence="1" id="KW-0812">Transmembrane</keyword>
<dbReference type="EMBL" id="OC936429">
    <property type="protein sequence ID" value="CAD7660879.1"/>
    <property type="molecule type" value="Genomic_DNA"/>
</dbReference>
<dbReference type="AlphaFoldDB" id="A0A7R9MIK1"/>
<evidence type="ECO:0000313" key="3">
    <source>
        <dbReference type="Proteomes" id="UP000728032"/>
    </source>
</evidence>
<evidence type="ECO:0000313" key="2">
    <source>
        <dbReference type="EMBL" id="CAD7660879.1"/>
    </source>
</evidence>
<accession>A0A7R9MIK1</accession>
<keyword evidence="1" id="KW-1133">Transmembrane helix</keyword>
<keyword evidence="3" id="KW-1185">Reference proteome</keyword>
<dbReference type="EMBL" id="CAJPVJ010021604">
    <property type="protein sequence ID" value="CAG2178015.1"/>
    <property type="molecule type" value="Genomic_DNA"/>
</dbReference>
<evidence type="ECO:0000256" key="1">
    <source>
        <dbReference type="SAM" id="Phobius"/>
    </source>
</evidence>
<proteinExistence type="predicted"/>
<protein>
    <submittedName>
        <fullName evidence="2">Uncharacterized protein</fullName>
    </submittedName>
</protein>
<keyword evidence="1" id="KW-0472">Membrane</keyword>
<gene>
    <name evidence="2" type="ORF">ONB1V03_LOCUS17442</name>
</gene>
<name>A0A7R9MIK1_9ACAR</name>
<feature type="transmembrane region" description="Helical" evidence="1">
    <location>
        <begin position="64"/>
        <end position="83"/>
    </location>
</feature>
<organism evidence="2">
    <name type="scientific">Oppiella nova</name>
    <dbReference type="NCBI Taxonomy" id="334625"/>
    <lineage>
        <taxon>Eukaryota</taxon>
        <taxon>Metazoa</taxon>
        <taxon>Ecdysozoa</taxon>
        <taxon>Arthropoda</taxon>
        <taxon>Chelicerata</taxon>
        <taxon>Arachnida</taxon>
        <taxon>Acari</taxon>
        <taxon>Acariformes</taxon>
        <taxon>Sarcoptiformes</taxon>
        <taxon>Oribatida</taxon>
        <taxon>Brachypylina</taxon>
        <taxon>Oppioidea</taxon>
        <taxon>Oppiidae</taxon>
        <taxon>Oppiella</taxon>
    </lineage>
</organism>
<feature type="transmembrane region" description="Helical" evidence="1">
    <location>
        <begin position="33"/>
        <end position="58"/>
    </location>
</feature>
<feature type="non-terminal residue" evidence="2">
    <location>
        <position position="190"/>
    </location>
</feature>
<sequence>MEYSLNVSAILRHRNCEYYCTLWKYGKGWSTQVTIVEMSVGVTATGVGVGAVVVGAVIGGSTAIIAIPCGLSLLLAVMAYFGVKWLCPEKAIGVQKSSACVGTCCVRTMGSVLSTGSVLSPMASFGTHPQIYEVVNRGDIIEIQMSWGYKHWVICEYKSGGNVWCYHLAPGVGSSAAKMFLRKVPLLDIL</sequence>
<reference evidence="2" key="1">
    <citation type="submission" date="2020-11" db="EMBL/GenBank/DDBJ databases">
        <authorList>
            <person name="Tran Van P."/>
        </authorList>
    </citation>
    <scope>NUCLEOTIDE SEQUENCE</scope>
</reference>